<reference evidence="1" key="1">
    <citation type="submission" date="2021-03" db="EMBL/GenBank/DDBJ databases">
        <title>Molecular epidemiology and mechanisms of colistin and carbapenem resistance in Enterobacteriaceae from clinical isolates, the environment and porcine samples in Pretoria, South Africa.</title>
        <authorList>
            <person name="Bogoshi D."/>
            <person name="Mbelle N.M."/>
            <person name="Naidoo V."/>
            <person name="Osei Sekyere J."/>
        </authorList>
    </citation>
    <scope>NUCLEOTIDE SEQUENCE</scope>
    <source>
        <strain evidence="1">ESB009</strain>
    </source>
</reference>
<gene>
    <name evidence="1" type="ORF">J4710_03345</name>
</gene>
<accession>A0A939NDN7</accession>
<dbReference type="AlphaFoldDB" id="A0A939NDN7"/>
<organism evidence="1">
    <name type="scientific">Staphylococcus xylosus</name>
    <dbReference type="NCBI Taxonomy" id="1288"/>
    <lineage>
        <taxon>Bacteria</taxon>
        <taxon>Bacillati</taxon>
        <taxon>Bacillota</taxon>
        <taxon>Bacilli</taxon>
        <taxon>Bacillales</taxon>
        <taxon>Staphylococcaceae</taxon>
        <taxon>Staphylococcus</taxon>
    </lineage>
</organism>
<evidence type="ECO:0000313" key="1">
    <source>
        <dbReference type="EMBL" id="MBO1919861.1"/>
    </source>
</evidence>
<protein>
    <submittedName>
        <fullName evidence="1">Uncharacterized protein</fullName>
    </submittedName>
</protein>
<dbReference type="EMBL" id="JAGETT010000012">
    <property type="protein sequence ID" value="MBO1919861.1"/>
    <property type="molecule type" value="Genomic_DNA"/>
</dbReference>
<comment type="caution">
    <text evidence="1">The sequence shown here is derived from an EMBL/GenBank/DDBJ whole genome shotgun (WGS) entry which is preliminary data.</text>
</comment>
<proteinExistence type="predicted"/>
<sequence length="51" mass="5971">MLINYETATDEEINIEILKASLIELVNDQESATTFSHQHVQCSEQWLHRQL</sequence>
<name>A0A939NDN7_STAXY</name>